<proteinExistence type="predicted"/>
<feature type="domain" description="FAS1" evidence="3">
    <location>
        <begin position="218"/>
        <end position="360"/>
    </location>
</feature>
<dbReference type="SMART" id="SM00554">
    <property type="entry name" value="FAS1"/>
    <property type="match status" value="2"/>
</dbReference>
<comment type="caution">
    <text evidence="4">The sequence shown here is derived from an EMBL/GenBank/DDBJ whole genome shotgun (WGS) entry which is preliminary data.</text>
</comment>
<feature type="chain" id="PRO_5037251821" evidence="2">
    <location>
        <begin position="28"/>
        <end position="365"/>
    </location>
</feature>
<evidence type="ECO:0000256" key="1">
    <source>
        <dbReference type="SAM" id="MobiDB-lite"/>
    </source>
</evidence>
<gene>
    <name evidence="4" type="ORF">IC229_31595</name>
</gene>
<protein>
    <submittedName>
        <fullName evidence="4">Fasciclin domain-containing protein</fullName>
    </submittedName>
</protein>
<organism evidence="4 5">
    <name type="scientific">Spirosoma profusum</name>
    <dbReference type="NCBI Taxonomy" id="2771354"/>
    <lineage>
        <taxon>Bacteria</taxon>
        <taxon>Pseudomonadati</taxon>
        <taxon>Bacteroidota</taxon>
        <taxon>Cytophagia</taxon>
        <taxon>Cytophagales</taxon>
        <taxon>Cytophagaceae</taxon>
        <taxon>Spirosoma</taxon>
    </lineage>
</organism>
<evidence type="ECO:0000313" key="5">
    <source>
        <dbReference type="Proteomes" id="UP000598820"/>
    </source>
</evidence>
<keyword evidence="2" id="KW-0732">Signal</keyword>
<dbReference type="AlphaFoldDB" id="A0A927AVK5"/>
<dbReference type="InterPro" id="IPR036378">
    <property type="entry name" value="FAS1_dom_sf"/>
</dbReference>
<name>A0A927AVK5_9BACT</name>
<dbReference type="EMBL" id="JACWZY010000048">
    <property type="protein sequence ID" value="MBD2705209.1"/>
    <property type="molecule type" value="Genomic_DNA"/>
</dbReference>
<evidence type="ECO:0000259" key="3">
    <source>
        <dbReference type="PROSITE" id="PS50213"/>
    </source>
</evidence>
<feature type="signal peptide" evidence="2">
    <location>
        <begin position="1"/>
        <end position="27"/>
    </location>
</feature>
<dbReference type="InterPro" id="IPR050904">
    <property type="entry name" value="Adhesion/Biosynth-related"/>
</dbReference>
<feature type="region of interest" description="Disordered" evidence="1">
    <location>
        <begin position="30"/>
        <end position="74"/>
    </location>
</feature>
<dbReference type="PROSITE" id="PS50213">
    <property type="entry name" value="FAS1"/>
    <property type="match status" value="2"/>
</dbReference>
<keyword evidence="5" id="KW-1185">Reference proteome</keyword>
<dbReference type="PANTHER" id="PTHR10900:SF77">
    <property type="entry name" value="FI19380P1"/>
    <property type="match status" value="1"/>
</dbReference>
<feature type="compositionally biased region" description="Low complexity" evidence="1">
    <location>
        <begin position="32"/>
        <end position="74"/>
    </location>
</feature>
<dbReference type="PROSITE" id="PS51257">
    <property type="entry name" value="PROKAR_LIPOPROTEIN"/>
    <property type="match status" value="1"/>
</dbReference>
<dbReference type="GO" id="GO:0005615">
    <property type="term" value="C:extracellular space"/>
    <property type="evidence" value="ECO:0007669"/>
    <property type="project" value="TreeGrafter"/>
</dbReference>
<dbReference type="RefSeq" id="WP_190892421.1">
    <property type="nucleotide sequence ID" value="NZ_JACWZY010000048.1"/>
</dbReference>
<dbReference type="InterPro" id="IPR000782">
    <property type="entry name" value="FAS1_domain"/>
</dbReference>
<evidence type="ECO:0000313" key="4">
    <source>
        <dbReference type="EMBL" id="MBD2705209.1"/>
    </source>
</evidence>
<evidence type="ECO:0000256" key="2">
    <source>
        <dbReference type="SAM" id="SignalP"/>
    </source>
</evidence>
<reference evidence="4" key="1">
    <citation type="submission" date="2020-09" db="EMBL/GenBank/DDBJ databases">
        <authorList>
            <person name="Kim M.K."/>
        </authorList>
    </citation>
    <scope>NUCLEOTIDE SEQUENCE</scope>
    <source>
        <strain evidence="4">BT702</strain>
    </source>
</reference>
<dbReference type="PANTHER" id="PTHR10900">
    <property type="entry name" value="PERIOSTIN-RELATED"/>
    <property type="match status" value="1"/>
</dbReference>
<dbReference type="Pfam" id="PF02469">
    <property type="entry name" value="Fasciclin"/>
    <property type="match status" value="2"/>
</dbReference>
<dbReference type="SUPFAM" id="SSF82153">
    <property type="entry name" value="FAS1 domain"/>
    <property type="match status" value="2"/>
</dbReference>
<feature type="domain" description="FAS1" evidence="3">
    <location>
        <begin position="80"/>
        <end position="214"/>
    </location>
</feature>
<sequence length="365" mass="37821">MNRFFYSYFRWSTFVLLVAAAPFFSSCKMDTPDPTDTSTTPPGSGTTTPGSGTSTTPGSGTSTTPGSGTSTTPGTGTLVVVNSVEFIGKKSNLNFLEAAIARAGLASEFNNSLITIFAPSDDAFKAAGFASEAAIAAAPVADLQRVLRYHLVGSRIDQSSIPTAVNTEYQTALADNQVSVFKTSLTNISVNQAKIAEGDLPTTNGVVHVINQVLMPATANLSGAVKANNNLSFMTAAIERAGASVQDIINQSSKNGYTLFAPTNDAFKAAGYASEAAIKAADSKKIADLLLYHILKYRAYAQTFQDGADIVTAQGGSVRINVNGGKVTVTGKGNGSTAANVVQTDQIASNGIIQVIDRVLLPAAP</sequence>
<accession>A0A927AVK5</accession>
<dbReference type="Gene3D" id="2.30.180.10">
    <property type="entry name" value="FAS1 domain"/>
    <property type="match status" value="2"/>
</dbReference>
<dbReference type="Proteomes" id="UP000598820">
    <property type="component" value="Unassembled WGS sequence"/>
</dbReference>